<reference evidence="2 3" key="2">
    <citation type="submission" date="2020-06" db="EMBL/GenBank/DDBJ databases">
        <title>Polyphasic characterization of a Rahnella strain isolated from tree sap.</title>
        <authorList>
            <person name="Kim I.S."/>
        </authorList>
    </citation>
    <scope>NUCLEOTIDE SEQUENCE [LARGE SCALE GENOMIC DNA]</scope>
    <source>
        <strain evidence="2 3">SAP-1</strain>
    </source>
</reference>
<keyword evidence="3" id="KW-1185">Reference proteome</keyword>
<dbReference type="Proteomes" id="UP000585363">
    <property type="component" value="Unassembled WGS sequence"/>
</dbReference>
<keyword evidence="1" id="KW-1133">Transmembrane helix</keyword>
<feature type="transmembrane region" description="Helical" evidence="1">
    <location>
        <begin position="20"/>
        <end position="41"/>
    </location>
</feature>
<gene>
    <name evidence="2" type="ORF">GW590_18665</name>
</gene>
<evidence type="ECO:0000313" key="3">
    <source>
        <dbReference type="Proteomes" id="UP000585363"/>
    </source>
</evidence>
<comment type="caution">
    <text evidence="2">The sequence shown here is derived from an EMBL/GenBank/DDBJ whole genome shotgun (WGS) entry which is preliminary data.</text>
</comment>
<dbReference type="EMBL" id="JAADJU010000010">
    <property type="protein sequence ID" value="NMP28885.1"/>
    <property type="molecule type" value="Genomic_DNA"/>
</dbReference>
<protein>
    <submittedName>
        <fullName evidence="2">Uncharacterized protein</fullName>
    </submittedName>
</protein>
<keyword evidence="1" id="KW-0472">Membrane</keyword>
<name>A0A848MMD5_9GAMM</name>
<keyword evidence="1" id="KW-0812">Transmembrane</keyword>
<accession>A0A848MMD5</accession>
<dbReference type="AlphaFoldDB" id="A0A848MMD5"/>
<organism evidence="2 3">
    <name type="scientific">Rouxiella aceris</name>
    <dbReference type="NCBI Taxonomy" id="2703884"/>
    <lineage>
        <taxon>Bacteria</taxon>
        <taxon>Pseudomonadati</taxon>
        <taxon>Pseudomonadota</taxon>
        <taxon>Gammaproteobacteria</taxon>
        <taxon>Enterobacterales</taxon>
        <taxon>Yersiniaceae</taxon>
        <taxon>Rouxiella</taxon>
    </lineage>
</organism>
<feature type="transmembrane region" description="Helical" evidence="1">
    <location>
        <begin position="53"/>
        <end position="74"/>
    </location>
</feature>
<evidence type="ECO:0000313" key="2">
    <source>
        <dbReference type="EMBL" id="NMP28885.1"/>
    </source>
</evidence>
<dbReference type="RefSeq" id="WP_169404595.1">
    <property type="nucleotide sequence ID" value="NZ_JAADJU010000010.1"/>
</dbReference>
<proteinExistence type="predicted"/>
<evidence type="ECO:0000256" key="1">
    <source>
        <dbReference type="SAM" id="Phobius"/>
    </source>
</evidence>
<reference evidence="2 3" key="1">
    <citation type="submission" date="2020-01" db="EMBL/GenBank/DDBJ databases">
        <authorList>
            <person name="Lee S.D."/>
        </authorList>
    </citation>
    <scope>NUCLEOTIDE SEQUENCE [LARGE SCALE GENOMIC DNA]</scope>
    <source>
        <strain evidence="2 3">SAP-1</strain>
    </source>
</reference>
<sequence length="383" mass="42401">MNWSIPTLFMATYPSRPRWLWWGVALLIMLVGGFFLAISLLPDDELQDRTHLLLVAVAGPFLLWTLAIGGRLMAYDVMVTRIDARNETVLVRQQQWHNWACQSLELLAWGRQTGLGESELAQIVGDKPPVNSGNCLPLPTLNGISEWQGRAQLINSLLQPVSQYWQTHSLSASLTLLWQVSAESQNAADWQTLITRAAETLSLPLNSIESFPHTDFSEWLSAAWTSPFAGVQCLIFIDTADNPGSSEEAVSLLLAPADLCKQWKLTSKASLLRPLLTPAATLSQALKLQCEQQISAEKLTTGWYCRLTEVQAEKVPLACIEQETGFTSGQLYATDSVLGLPGLSRHAVMITLAAECRGDHLLFTRHQEQFLLQQLSCKSEGTT</sequence>